<feature type="signal peptide" evidence="8">
    <location>
        <begin position="1"/>
        <end position="28"/>
    </location>
</feature>
<dbReference type="InterPro" id="IPR020846">
    <property type="entry name" value="MFS_dom"/>
</dbReference>
<proteinExistence type="inferred from homology"/>
<feature type="transmembrane region" description="Helical" evidence="7">
    <location>
        <begin position="52"/>
        <end position="73"/>
    </location>
</feature>
<evidence type="ECO:0000256" key="3">
    <source>
        <dbReference type="ARBA" id="ARBA00022448"/>
    </source>
</evidence>
<dbReference type="GO" id="GO:0016020">
    <property type="term" value="C:membrane"/>
    <property type="evidence" value="ECO:0007669"/>
    <property type="project" value="UniProtKB-SubCell"/>
</dbReference>
<evidence type="ECO:0000256" key="4">
    <source>
        <dbReference type="ARBA" id="ARBA00022692"/>
    </source>
</evidence>
<keyword evidence="4 7" id="KW-0812">Transmembrane</keyword>
<evidence type="ECO:0000256" key="5">
    <source>
        <dbReference type="ARBA" id="ARBA00022989"/>
    </source>
</evidence>
<keyword evidence="11" id="KW-1185">Reference proteome</keyword>
<dbReference type="Gene3D" id="1.20.1250.20">
    <property type="entry name" value="MFS general substrate transporter like domains"/>
    <property type="match status" value="1"/>
</dbReference>
<dbReference type="PANTHER" id="PTHR48022:SF8">
    <property type="entry name" value="MAJOR FACILITATOR SUPERFAMILY (MFS) PROFILE DOMAIN-CONTAINING PROTEIN-RELATED"/>
    <property type="match status" value="1"/>
</dbReference>
<comment type="caution">
    <text evidence="10">The sequence shown here is derived from an EMBL/GenBank/DDBJ whole genome shotgun (WGS) entry which is preliminary data.</text>
</comment>
<feature type="transmembrane region" description="Helical" evidence="7">
    <location>
        <begin position="117"/>
        <end position="137"/>
    </location>
</feature>
<dbReference type="InterPro" id="IPR050360">
    <property type="entry name" value="MFS_Sugar_Transporters"/>
</dbReference>
<protein>
    <submittedName>
        <fullName evidence="10">Unnamed protein product</fullName>
    </submittedName>
</protein>
<feature type="chain" id="PRO_5040797356" evidence="8">
    <location>
        <begin position="29"/>
        <end position="284"/>
    </location>
</feature>
<dbReference type="Proteomes" id="UP001165063">
    <property type="component" value="Unassembled WGS sequence"/>
</dbReference>
<name>A0A9W6T0G4_AMBMO</name>
<keyword evidence="3" id="KW-0813">Transport</keyword>
<feature type="transmembrane region" description="Helical" evidence="7">
    <location>
        <begin position="187"/>
        <end position="207"/>
    </location>
</feature>
<accession>A0A9W6T0G4</accession>
<organism evidence="10 11">
    <name type="scientific">Ambrosiozyma monospora</name>
    <name type="common">Yeast</name>
    <name type="synonym">Endomycopsis monosporus</name>
    <dbReference type="NCBI Taxonomy" id="43982"/>
    <lineage>
        <taxon>Eukaryota</taxon>
        <taxon>Fungi</taxon>
        <taxon>Dikarya</taxon>
        <taxon>Ascomycota</taxon>
        <taxon>Saccharomycotina</taxon>
        <taxon>Pichiomycetes</taxon>
        <taxon>Pichiales</taxon>
        <taxon>Pichiaceae</taxon>
        <taxon>Ambrosiozyma</taxon>
    </lineage>
</organism>
<evidence type="ECO:0000313" key="11">
    <source>
        <dbReference type="Proteomes" id="UP001165063"/>
    </source>
</evidence>
<evidence type="ECO:0000256" key="6">
    <source>
        <dbReference type="ARBA" id="ARBA00023136"/>
    </source>
</evidence>
<dbReference type="InterPro" id="IPR005829">
    <property type="entry name" value="Sugar_transporter_CS"/>
</dbReference>
<feature type="transmembrane region" description="Helical" evidence="7">
    <location>
        <begin position="80"/>
        <end position="105"/>
    </location>
</feature>
<evidence type="ECO:0000256" key="7">
    <source>
        <dbReference type="SAM" id="Phobius"/>
    </source>
</evidence>
<dbReference type="OrthoDB" id="508119at2759"/>
<keyword evidence="8" id="KW-0732">Signal</keyword>
<dbReference type="InterPro" id="IPR036259">
    <property type="entry name" value="MFS_trans_sf"/>
</dbReference>
<sequence>MFTVYSVRYRMLLCLAIQMLAQWSGANAVTIYATDFFALVGKTSKADNMMMTAVSGVIKFVSAYLTAFFLIDLLGRRKSLYIGIIFQLLCLLYFALFLNICPQAVDDFKSLTNVQVYASRGALAALFLSGTAWCMGWNAVQYLINSEVLPLRVRNIGSAIIMCFHFANQYANSKALPYMMTGMNTYGAFYFFVGVLALGLVFVWFFLPELSGRSLESMEELFNLPWYLIGRRGAELAPDHSEVNRIHASNDHTGNADGGNIAIDMEKEEREQIENVNEKGKSLV</sequence>
<evidence type="ECO:0000256" key="8">
    <source>
        <dbReference type="SAM" id="SignalP"/>
    </source>
</evidence>
<dbReference type="EMBL" id="BSXU01009906">
    <property type="protein sequence ID" value="GME70056.1"/>
    <property type="molecule type" value="Genomic_DNA"/>
</dbReference>
<reference evidence="10" key="1">
    <citation type="submission" date="2023-04" db="EMBL/GenBank/DDBJ databases">
        <title>Ambrosiozyma monospora NBRC 1965.</title>
        <authorList>
            <person name="Ichikawa N."/>
            <person name="Sato H."/>
            <person name="Tonouchi N."/>
        </authorList>
    </citation>
    <scope>NUCLEOTIDE SEQUENCE</scope>
    <source>
        <strain evidence="10">NBRC 1965</strain>
    </source>
</reference>
<dbReference type="Pfam" id="PF00083">
    <property type="entry name" value="Sugar_tr"/>
    <property type="match status" value="1"/>
</dbReference>
<gene>
    <name evidence="10" type="ORF">Amon01_000914500</name>
</gene>
<dbReference type="InterPro" id="IPR005828">
    <property type="entry name" value="MFS_sugar_transport-like"/>
</dbReference>
<dbReference type="GO" id="GO:0005351">
    <property type="term" value="F:carbohydrate:proton symporter activity"/>
    <property type="evidence" value="ECO:0007669"/>
    <property type="project" value="TreeGrafter"/>
</dbReference>
<dbReference type="SUPFAM" id="SSF103473">
    <property type="entry name" value="MFS general substrate transporter"/>
    <property type="match status" value="1"/>
</dbReference>
<keyword evidence="5 7" id="KW-1133">Transmembrane helix</keyword>
<dbReference type="AlphaFoldDB" id="A0A9W6T0G4"/>
<comment type="subcellular location">
    <subcellularLocation>
        <location evidence="1">Membrane</location>
        <topology evidence="1">Multi-pass membrane protein</topology>
    </subcellularLocation>
</comment>
<dbReference type="PROSITE" id="PS50850">
    <property type="entry name" value="MFS"/>
    <property type="match status" value="1"/>
</dbReference>
<dbReference type="PROSITE" id="PS00216">
    <property type="entry name" value="SUGAR_TRANSPORT_1"/>
    <property type="match status" value="1"/>
</dbReference>
<feature type="domain" description="Major facilitator superfamily (MFS) profile" evidence="9">
    <location>
        <begin position="1"/>
        <end position="211"/>
    </location>
</feature>
<evidence type="ECO:0000256" key="2">
    <source>
        <dbReference type="ARBA" id="ARBA00010992"/>
    </source>
</evidence>
<comment type="similarity">
    <text evidence="2">Belongs to the major facilitator superfamily. Sugar transporter (TC 2.A.1.1) family.</text>
</comment>
<evidence type="ECO:0000259" key="9">
    <source>
        <dbReference type="PROSITE" id="PS50850"/>
    </source>
</evidence>
<dbReference type="PANTHER" id="PTHR48022">
    <property type="entry name" value="PLASTIDIC GLUCOSE TRANSPORTER 4"/>
    <property type="match status" value="1"/>
</dbReference>
<keyword evidence="6 7" id="KW-0472">Membrane</keyword>
<evidence type="ECO:0000313" key="10">
    <source>
        <dbReference type="EMBL" id="GME70056.1"/>
    </source>
</evidence>
<evidence type="ECO:0000256" key="1">
    <source>
        <dbReference type="ARBA" id="ARBA00004141"/>
    </source>
</evidence>